<dbReference type="GO" id="GO:0106435">
    <property type="term" value="F:carboxylesterase activity"/>
    <property type="evidence" value="ECO:0007669"/>
    <property type="project" value="UniProtKB-EC"/>
</dbReference>
<dbReference type="SUPFAM" id="SSF53474">
    <property type="entry name" value="alpha/beta-Hydrolases"/>
    <property type="match status" value="1"/>
</dbReference>
<gene>
    <name evidence="1" type="ORF">BpHYR1_048594</name>
</gene>
<dbReference type="InterPro" id="IPR029058">
    <property type="entry name" value="AB_hydrolase_fold"/>
</dbReference>
<dbReference type="OrthoDB" id="2093222at2759"/>
<sequence length="236" mass="26850">EEKIFAKSIEWTLKNLQQLFDSKNTPTIIKNRVFPIVEDVCLMGHSASGHTVVSYLNETCGLIKSLVLFDPVDGYDPFGFIKQFITHPPAQLPFVIPTLILRTEFDPIPKSGIIPACAPDALSNKRFYDSLPGPKWMLNFTHYGHGDFLDDFAVKYVVSTICKTCETDCDFDMYRTNIVRAVSLFYQGITKRNKEFIQGLENPNNSGFFDKKINILSTYKYNGYDVLKTGPFCFHS</sequence>
<dbReference type="Pfam" id="PF07224">
    <property type="entry name" value="Chlorophyllase"/>
    <property type="match status" value="1"/>
</dbReference>
<proteinExistence type="predicted"/>
<dbReference type="EC" id="3.1.1.1" evidence="1"/>
<feature type="non-terminal residue" evidence="1">
    <location>
        <position position="1"/>
    </location>
</feature>
<dbReference type="STRING" id="10195.A0A3M7QRL6"/>
<dbReference type="Gene3D" id="3.40.50.1820">
    <property type="entry name" value="alpha/beta hydrolase"/>
    <property type="match status" value="1"/>
</dbReference>
<dbReference type="Proteomes" id="UP000276133">
    <property type="component" value="Unassembled WGS sequence"/>
</dbReference>
<comment type="caution">
    <text evidence="1">The sequence shown here is derived from an EMBL/GenBank/DDBJ whole genome shotgun (WGS) entry which is preliminary data.</text>
</comment>
<dbReference type="AlphaFoldDB" id="A0A3M7QRL6"/>
<keyword evidence="1" id="KW-0378">Hydrolase</keyword>
<evidence type="ECO:0000313" key="2">
    <source>
        <dbReference type="Proteomes" id="UP000276133"/>
    </source>
</evidence>
<dbReference type="PANTHER" id="PTHR33428:SF14">
    <property type="entry name" value="CARBOXYLESTERASE TYPE B DOMAIN-CONTAINING PROTEIN"/>
    <property type="match status" value="1"/>
</dbReference>
<dbReference type="InterPro" id="IPR017395">
    <property type="entry name" value="Chlorophyllase-like"/>
</dbReference>
<keyword evidence="2" id="KW-1185">Reference proteome</keyword>
<protein>
    <submittedName>
        <fullName evidence="1">Chlorophyllase</fullName>
        <ecNumber evidence="1">3.1.1.1</ecNumber>
        <ecNumber evidence="1">3.1.1.14</ecNumber>
    </submittedName>
</protein>
<dbReference type="GO" id="GO:0047746">
    <property type="term" value="F:chlorophyllase activity"/>
    <property type="evidence" value="ECO:0007669"/>
    <property type="project" value="UniProtKB-EC"/>
</dbReference>
<organism evidence="1 2">
    <name type="scientific">Brachionus plicatilis</name>
    <name type="common">Marine rotifer</name>
    <name type="synonym">Brachionus muelleri</name>
    <dbReference type="NCBI Taxonomy" id="10195"/>
    <lineage>
        <taxon>Eukaryota</taxon>
        <taxon>Metazoa</taxon>
        <taxon>Spiralia</taxon>
        <taxon>Gnathifera</taxon>
        <taxon>Rotifera</taxon>
        <taxon>Eurotatoria</taxon>
        <taxon>Monogononta</taxon>
        <taxon>Pseudotrocha</taxon>
        <taxon>Ploima</taxon>
        <taxon>Brachionidae</taxon>
        <taxon>Brachionus</taxon>
    </lineage>
</organism>
<dbReference type="PANTHER" id="PTHR33428">
    <property type="entry name" value="CHLOROPHYLLASE-2, CHLOROPLASTIC"/>
    <property type="match status" value="1"/>
</dbReference>
<accession>A0A3M7QRL6</accession>
<evidence type="ECO:0000313" key="1">
    <source>
        <dbReference type="EMBL" id="RNA13625.1"/>
    </source>
</evidence>
<name>A0A3M7QRL6_BRAPC</name>
<dbReference type="EC" id="3.1.1.14" evidence="1"/>
<reference evidence="1 2" key="1">
    <citation type="journal article" date="2018" name="Sci. Rep.">
        <title>Genomic signatures of local adaptation to the degree of environmental predictability in rotifers.</title>
        <authorList>
            <person name="Franch-Gras L."/>
            <person name="Hahn C."/>
            <person name="Garcia-Roger E.M."/>
            <person name="Carmona M.J."/>
            <person name="Serra M."/>
            <person name="Gomez A."/>
        </authorList>
    </citation>
    <scope>NUCLEOTIDE SEQUENCE [LARGE SCALE GENOMIC DNA]</scope>
    <source>
        <strain evidence="1">HYR1</strain>
    </source>
</reference>
<dbReference type="EMBL" id="REGN01005361">
    <property type="protein sequence ID" value="RNA13625.1"/>
    <property type="molecule type" value="Genomic_DNA"/>
</dbReference>